<comment type="caution">
    <text evidence="2">The sequence shown here is derived from an EMBL/GenBank/DDBJ whole genome shotgun (WGS) entry which is preliminary data.</text>
</comment>
<protein>
    <submittedName>
        <fullName evidence="2">Uncharacterized protein</fullName>
    </submittedName>
</protein>
<feature type="compositionally biased region" description="Polar residues" evidence="1">
    <location>
        <begin position="1"/>
        <end position="11"/>
    </location>
</feature>
<feature type="region of interest" description="Disordered" evidence="1">
    <location>
        <begin position="101"/>
        <end position="127"/>
    </location>
</feature>
<reference evidence="3" key="1">
    <citation type="journal article" date="2013" name="New Phytol.">
        <title>Comparative genomic and transcriptomic analyses reveal the hemibiotrophic stage shift of Colletotrichum fungi.</title>
        <authorList>
            <person name="Gan P."/>
            <person name="Ikeda K."/>
            <person name="Irieda H."/>
            <person name="Narusaka M."/>
            <person name="O'Connell R.J."/>
            <person name="Narusaka Y."/>
            <person name="Takano Y."/>
            <person name="Kubo Y."/>
            <person name="Shirasu K."/>
        </authorList>
    </citation>
    <scope>NUCLEOTIDE SEQUENCE [LARGE SCALE GENOMIC DNA]</scope>
    <source>
        <strain evidence="3">104-T / ATCC 96160 / CBS 514.97 / LARS 414 / MAFF 240422</strain>
    </source>
</reference>
<feature type="region of interest" description="Disordered" evidence="1">
    <location>
        <begin position="70"/>
        <end position="89"/>
    </location>
</feature>
<feature type="region of interest" description="Disordered" evidence="1">
    <location>
        <begin position="183"/>
        <end position="216"/>
    </location>
</feature>
<accession>A0A484FMZ2</accession>
<evidence type="ECO:0000256" key="1">
    <source>
        <dbReference type="SAM" id="MobiDB-lite"/>
    </source>
</evidence>
<name>A0A484FMZ2_COLOR</name>
<organism evidence="2 3">
    <name type="scientific">Colletotrichum orbiculare (strain 104-T / ATCC 96160 / CBS 514.97 / LARS 414 / MAFF 240422)</name>
    <name type="common">Cucumber anthracnose fungus</name>
    <name type="synonym">Colletotrichum lagenarium</name>
    <dbReference type="NCBI Taxonomy" id="1213857"/>
    <lineage>
        <taxon>Eukaryota</taxon>
        <taxon>Fungi</taxon>
        <taxon>Dikarya</taxon>
        <taxon>Ascomycota</taxon>
        <taxon>Pezizomycotina</taxon>
        <taxon>Sordariomycetes</taxon>
        <taxon>Hypocreomycetidae</taxon>
        <taxon>Glomerellales</taxon>
        <taxon>Glomerellaceae</taxon>
        <taxon>Colletotrichum</taxon>
        <taxon>Colletotrichum orbiculare species complex</taxon>
    </lineage>
</organism>
<feature type="compositionally biased region" description="Basic and acidic residues" evidence="1">
    <location>
        <begin position="110"/>
        <end position="127"/>
    </location>
</feature>
<feature type="compositionally biased region" description="Polar residues" evidence="1">
    <location>
        <begin position="183"/>
        <end position="209"/>
    </location>
</feature>
<dbReference type="EMBL" id="AMCV02000022">
    <property type="protein sequence ID" value="TDZ18864.1"/>
    <property type="molecule type" value="Genomic_DNA"/>
</dbReference>
<proteinExistence type="predicted"/>
<reference evidence="3" key="2">
    <citation type="journal article" date="2019" name="Mol. Plant Microbe Interact.">
        <title>Genome sequence resources for four phytopathogenic fungi from the Colletotrichum orbiculare species complex.</title>
        <authorList>
            <person name="Gan P."/>
            <person name="Tsushima A."/>
            <person name="Narusaka M."/>
            <person name="Narusaka Y."/>
            <person name="Takano Y."/>
            <person name="Kubo Y."/>
            <person name="Shirasu K."/>
        </authorList>
    </citation>
    <scope>GENOME REANNOTATION</scope>
    <source>
        <strain evidence="3">104-T / ATCC 96160 / CBS 514.97 / LARS 414 / MAFF 240422</strain>
    </source>
</reference>
<feature type="region of interest" description="Disordered" evidence="1">
    <location>
        <begin position="1"/>
        <end position="51"/>
    </location>
</feature>
<dbReference type="AlphaFoldDB" id="A0A484FMZ2"/>
<evidence type="ECO:0000313" key="3">
    <source>
        <dbReference type="Proteomes" id="UP000014480"/>
    </source>
</evidence>
<evidence type="ECO:0000313" key="2">
    <source>
        <dbReference type="EMBL" id="TDZ18864.1"/>
    </source>
</evidence>
<feature type="compositionally biased region" description="Polar residues" evidence="1">
    <location>
        <begin position="27"/>
        <end position="37"/>
    </location>
</feature>
<keyword evidence="3" id="KW-1185">Reference proteome</keyword>
<sequence length="216" mass="22580">MNLFEKSNQSPAVEGSSRAGAVANGRSIANNGPSSEESAGDRRMSLSLPAVNNTMPRVTKVALESERVASRVERHVRTPSQANSSSDKHFSLCLSVSRPSLSGASAADTEPGHHGRDEVTSGEAGRHGILEQSLRSTQYALDSMIRISNANRISVPCAPYGVCLPPAQSLDAVRLDASQLPASQGQLGVSTTTAARSNPVAATSHSRNPSDAPCSY</sequence>
<dbReference type="Proteomes" id="UP000014480">
    <property type="component" value="Unassembled WGS sequence"/>
</dbReference>
<gene>
    <name evidence="2" type="ORF">Cob_v008331</name>
</gene>